<feature type="coiled-coil region" evidence="7">
    <location>
        <begin position="59"/>
        <end position="97"/>
    </location>
</feature>
<dbReference type="PANTHER" id="PTHR21237">
    <property type="entry name" value="GRPE PROTEIN"/>
    <property type="match status" value="1"/>
</dbReference>
<dbReference type="NCBIfam" id="NF010738">
    <property type="entry name" value="PRK14140.1"/>
    <property type="match status" value="1"/>
</dbReference>
<evidence type="ECO:0000256" key="4">
    <source>
        <dbReference type="HAMAP-Rule" id="MF_01151"/>
    </source>
</evidence>
<evidence type="ECO:0000256" key="3">
    <source>
        <dbReference type="ARBA" id="ARBA00023186"/>
    </source>
</evidence>
<dbReference type="SUPFAM" id="SSF51064">
    <property type="entry name" value="Head domain of nucleotide exchange factor GrpE"/>
    <property type="match status" value="1"/>
</dbReference>
<dbReference type="PRINTS" id="PR00773">
    <property type="entry name" value="GRPEPROTEIN"/>
</dbReference>
<comment type="subcellular location">
    <subcellularLocation>
        <location evidence="4">Cytoplasm</location>
    </subcellularLocation>
</comment>
<dbReference type="Gene3D" id="3.90.20.20">
    <property type="match status" value="1"/>
</dbReference>
<feature type="compositionally biased region" description="Polar residues" evidence="8">
    <location>
        <begin position="29"/>
        <end position="38"/>
    </location>
</feature>
<keyword evidence="4" id="KW-0963">Cytoplasm</keyword>
<reference evidence="9 10" key="1">
    <citation type="submission" date="2023-05" db="EMBL/GenBank/DDBJ databases">
        <title>Chelatococcus sp. nov., a moderately thermophilic bacterium isolated from hot spring microbial mat.</title>
        <authorList>
            <person name="Hu C.-J."/>
            <person name="Li W.-J."/>
        </authorList>
    </citation>
    <scope>NUCLEOTIDE SEQUENCE [LARGE SCALE GENOMIC DNA]</scope>
    <source>
        <strain evidence="9 10">SYSU G07232</strain>
    </source>
</reference>
<feature type="compositionally biased region" description="Basic and acidic residues" evidence="8">
    <location>
        <begin position="16"/>
        <end position="28"/>
    </location>
</feature>
<evidence type="ECO:0000256" key="2">
    <source>
        <dbReference type="ARBA" id="ARBA00023016"/>
    </source>
</evidence>
<keyword evidence="3 4" id="KW-0143">Chaperone</keyword>
<dbReference type="HAMAP" id="MF_01151">
    <property type="entry name" value="GrpE"/>
    <property type="match status" value="1"/>
</dbReference>
<dbReference type="NCBIfam" id="NF010748">
    <property type="entry name" value="PRK14150.1"/>
    <property type="match status" value="1"/>
</dbReference>
<name>A0ABT7AJD8_9HYPH</name>
<evidence type="ECO:0000256" key="5">
    <source>
        <dbReference type="RuleBase" id="RU000639"/>
    </source>
</evidence>
<keyword evidence="10" id="KW-1185">Reference proteome</keyword>
<dbReference type="InterPro" id="IPR013805">
    <property type="entry name" value="GrpE_CC"/>
</dbReference>
<gene>
    <name evidence="4 9" type="primary">grpE</name>
    <name evidence="9" type="ORF">QNA08_14755</name>
</gene>
<dbReference type="InterPro" id="IPR009012">
    <property type="entry name" value="GrpE_head"/>
</dbReference>
<evidence type="ECO:0000256" key="8">
    <source>
        <dbReference type="SAM" id="MobiDB-lite"/>
    </source>
</evidence>
<feature type="region of interest" description="Disordered" evidence="8">
    <location>
        <begin position="206"/>
        <end position="234"/>
    </location>
</feature>
<proteinExistence type="inferred from homology"/>
<keyword evidence="2 4" id="KW-0346">Stress response</keyword>
<evidence type="ECO:0000313" key="9">
    <source>
        <dbReference type="EMBL" id="MDJ1159495.1"/>
    </source>
</evidence>
<feature type="region of interest" description="Disordered" evidence="8">
    <location>
        <begin position="1"/>
        <end position="58"/>
    </location>
</feature>
<comment type="caution">
    <text evidence="9">The sequence shown here is derived from an EMBL/GenBank/DDBJ whole genome shotgun (WGS) entry which is preliminary data.</text>
</comment>
<dbReference type="Gene3D" id="2.30.22.10">
    <property type="entry name" value="Head domain of nucleotide exchange factor GrpE"/>
    <property type="match status" value="1"/>
</dbReference>
<dbReference type="PROSITE" id="PS01071">
    <property type="entry name" value="GRPE"/>
    <property type="match status" value="1"/>
</dbReference>
<dbReference type="SUPFAM" id="SSF58014">
    <property type="entry name" value="Coiled-coil domain of nucleotide exchange factor GrpE"/>
    <property type="match status" value="1"/>
</dbReference>
<feature type="compositionally biased region" description="Low complexity" evidence="8">
    <location>
        <begin position="39"/>
        <end position="58"/>
    </location>
</feature>
<dbReference type="Pfam" id="PF01025">
    <property type="entry name" value="GrpE"/>
    <property type="match status" value="1"/>
</dbReference>
<comment type="similarity">
    <text evidence="1 4 6">Belongs to the GrpE family.</text>
</comment>
<dbReference type="RefSeq" id="WP_283741495.1">
    <property type="nucleotide sequence ID" value="NZ_JASJEV010000010.1"/>
</dbReference>
<keyword evidence="7" id="KW-0175">Coiled coil</keyword>
<comment type="subunit">
    <text evidence="4">Homodimer.</text>
</comment>
<evidence type="ECO:0000256" key="6">
    <source>
        <dbReference type="RuleBase" id="RU004478"/>
    </source>
</evidence>
<protein>
    <recommendedName>
        <fullName evidence="4 5">Protein GrpE</fullName>
    </recommendedName>
    <alternativeName>
        <fullName evidence="4">HSP-70 cofactor</fullName>
    </alternativeName>
</protein>
<comment type="function">
    <text evidence="4 5">Participates actively in the response to hyperosmotic and heat shock by preventing the aggregation of stress-denatured proteins, in association with DnaK and GrpE. It is the nucleotide exchange factor for DnaK and may function as a thermosensor. Unfolded proteins bind initially to DnaJ; upon interaction with the DnaJ-bound protein, DnaK hydrolyzes its bound ATP, resulting in the formation of a stable complex. GrpE releases ADP from DnaK; ATP binding to DnaK triggers the release of the substrate protein, thus completing the reaction cycle. Several rounds of ATP-dependent interactions between DnaJ, DnaK and GrpE are required for fully efficient folding.</text>
</comment>
<accession>A0ABT7AJD8</accession>
<organism evidence="9 10">
    <name type="scientific">Chelatococcus albus</name>
    <dbReference type="NCBI Taxonomy" id="3047466"/>
    <lineage>
        <taxon>Bacteria</taxon>
        <taxon>Pseudomonadati</taxon>
        <taxon>Pseudomonadota</taxon>
        <taxon>Alphaproteobacteria</taxon>
        <taxon>Hyphomicrobiales</taxon>
        <taxon>Chelatococcaceae</taxon>
        <taxon>Chelatococcus</taxon>
    </lineage>
</organism>
<dbReference type="InterPro" id="IPR000740">
    <property type="entry name" value="GrpE"/>
</dbReference>
<evidence type="ECO:0000313" key="10">
    <source>
        <dbReference type="Proteomes" id="UP001321492"/>
    </source>
</evidence>
<dbReference type="Proteomes" id="UP001321492">
    <property type="component" value="Unassembled WGS sequence"/>
</dbReference>
<sequence length="234" mass="25010">MTHKPTTHEPAGGSHPAKDTAPDTRKVQDSMQENAQSRTAEAQPEAAAETPVEPAVDPIAALESEKAELKDRLLRTLAEMENLRRRTEREVADARTYAVSAFARDILTVADNMHRALSSLPEEARAADGVLKALVEGVELTERDLIKTLERHGVKKLDPQGQRFDPHLHQAMFEVPDASVPNGTVVQVVQSGFVIGERVLRPALVGVSKGGPRTPNGNGNGNGDTAAASQGPAA</sequence>
<dbReference type="EMBL" id="JASJEV010000010">
    <property type="protein sequence ID" value="MDJ1159495.1"/>
    <property type="molecule type" value="Genomic_DNA"/>
</dbReference>
<dbReference type="PANTHER" id="PTHR21237:SF23">
    <property type="entry name" value="GRPE PROTEIN HOMOLOG, MITOCHONDRIAL"/>
    <property type="match status" value="1"/>
</dbReference>
<evidence type="ECO:0000256" key="1">
    <source>
        <dbReference type="ARBA" id="ARBA00009054"/>
    </source>
</evidence>
<evidence type="ECO:0000256" key="7">
    <source>
        <dbReference type="SAM" id="Coils"/>
    </source>
</evidence>
<dbReference type="NCBIfam" id="NF010739">
    <property type="entry name" value="PRK14141.1"/>
    <property type="match status" value="1"/>
</dbReference>
<dbReference type="CDD" id="cd00446">
    <property type="entry name" value="GrpE"/>
    <property type="match status" value="1"/>
</dbReference>